<gene>
    <name evidence="3" type="ORF">AAME72_10415</name>
</gene>
<dbReference type="CDD" id="cd05233">
    <property type="entry name" value="SDR_c"/>
    <property type="match status" value="1"/>
</dbReference>
<organism evidence="3">
    <name type="scientific">Leifsonia sp. NPDC080035</name>
    <dbReference type="NCBI Taxonomy" id="3143936"/>
    <lineage>
        <taxon>Bacteria</taxon>
        <taxon>Bacillati</taxon>
        <taxon>Actinomycetota</taxon>
        <taxon>Actinomycetes</taxon>
        <taxon>Micrococcales</taxon>
        <taxon>Microbacteriaceae</taxon>
        <taxon>Leifsonia</taxon>
    </lineage>
</organism>
<dbReference type="PRINTS" id="PR00081">
    <property type="entry name" value="GDHRDH"/>
</dbReference>
<dbReference type="InterPro" id="IPR002347">
    <property type="entry name" value="SDR_fam"/>
</dbReference>
<dbReference type="RefSeq" id="WP_348786493.1">
    <property type="nucleotide sequence ID" value="NZ_CP157390.1"/>
</dbReference>
<evidence type="ECO:0000313" key="3">
    <source>
        <dbReference type="EMBL" id="XBM46508.1"/>
    </source>
</evidence>
<dbReference type="Gene3D" id="3.40.50.720">
    <property type="entry name" value="NAD(P)-binding Rossmann-like Domain"/>
    <property type="match status" value="1"/>
</dbReference>
<accession>A0AAU7G929</accession>
<dbReference type="GO" id="GO:0016491">
    <property type="term" value="F:oxidoreductase activity"/>
    <property type="evidence" value="ECO:0007669"/>
    <property type="project" value="UniProtKB-KW"/>
</dbReference>
<dbReference type="PANTHER" id="PTHR24321">
    <property type="entry name" value="DEHYDROGENASES, SHORT CHAIN"/>
    <property type="match status" value="1"/>
</dbReference>
<dbReference type="PANTHER" id="PTHR24321:SF8">
    <property type="entry name" value="ESTRADIOL 17-BETA-DEHYDROGENASE 8-RELATED"/>
    <property type="match status" value="1"/>
</dbReference>
<comment type="similarity">
    <text evidence="1">Belongs to the short-chain dehydrogenases/reductases (SDR) family.</text>
</comment>
<proteinExistence type="inferred from homology"/>
<dbReference type="SUPFAM" id="SSF51735">
    <property type="entry name" value="NAD(P)-binding Rossmann-fold domains"/>
    <property type="match status" value="1"/>
</dbReference>
<keyword evidence="2" id="KW-0560">Oxidoreductase</keyword>
<evidence type="ECO:0000256" key="2">
    <source>
        <dbReference type="ARBA" id="ARBA00023002"/>
    </source>
</evidence>
<dbReference type="NCBIfam" id="NF005395">
    <property type="entry name" value="PRK06940.1"/>
    <property type="match status" value="1"/>
</dbReference>
<dbReference type="Pfam" id="PF13561">
    <property type="entry name" value="adh_short_C2"/>
    <property type="match status" value="1"/>
</dbReference>
<protein>
    <submittedName>
        <fullName evidence="3">SDR family oxidoreductase</fullName>
    </submittedName>
</protein>
<name>A0AAU7G929_9MICO</name>
<dbReference type="Pfam" id="PF00106">
    <property type="entry name" value="adh_short"/>
    <property type="match status" value="1"/>
</dbReference>
<dbReference type="AlphaFoldDB" id="A0AAU7G929"/>
<reference evidence="3" key="1">
    <citation type="submission" date="2024-05" db="EMBL/GenBank/DDBJ databases">
        <title>The Natural Products Discovery Center: Release of the First 8490 Sequenced Strains for Exploring Actinobacteria Biosynthetic Diversity.</title>
        <authorList>
            <person name="Kalkreuter E."/>
            <person name="Kautsar S.A."/>
            <person name="Yang D."/>
            <person name="Bader C.D."/>
            <person name="Teijaro C.N."/>
            <person name="Fluegel L."/>
            <person name="Davis C.M."/>
            <person name="Simpson J.R."/>
            <person name="Lauterbach L."/>
            <person name="Steele A.D."/>
            <person name="Gui C."/>
            <person name="Meng S."/>
            <person name="Li G."/>
            <person name="Viehrig K."/>
            <person name="Ye F."/>
            <person name="Su P."/>
            <person name="Kiefer A.F."/>
            <person name="Nichols A."/>
            <person name="Cepeda A.J."/>
            <person name="Yan W."/>
            <person name="Fan B."/>
            <person name="Jiang Y."/>
            <person name="Adhikari A."/>
            <person name="Zheng C.-J."/>
            <person name="Schuster L."/>
            <person name="Cowan T.M."/>
            <person name="Smanski M.J."/>
            <person name="Chevrette M.G."/>
            <person name="de Carvalho L.P.S."/>
            <person name="Shen B."/>
        </authorList>
    </citation>
    <scope>NUCLEOTIDE SEQUENCE</scope>
    <source>
        <strain evidence="3">NPDC080035</strain>
    </source>
</reference>
<dbReference type="InterPro" id="IPR036291">
    <property type="entry name" value="NAD(P)-bd_dom_sf"/>
</dbReference>
<sequence length="281" mass="27871">MSDEVVVVVGAGGMGETIARRIGAGRRVLLGDFNEELLTRLTEALGGDGFAVTTQRVDVSSRASVAALADRAAELGRVTTVVHTAGLSPVQAPVGAILNVDLLGVAIGLDEFARVIAPGGAGVVIASMAGTMATGRLPAELESALALTPTDQLLSLPFLAEGAIADAGAAYGIAKRANQLRVQAASLAWGERGARVNSISPGVISTPMGQAELAGESGAMMRGMISASGTGRVGTPTDIASAAEFLLGPNASFITGTDLLVDGGVVAAVRSGALNLGGAAS</sequence>
<evidence type="ECO:0000256" key="1">
    <source>
        <dbReference type="ARBA" id="ARBA00006484"/>
    </source>
</evidence>
<dbReference type="EMBL" id="CP157390">
    <property type="protein sequence ID" value="XBM46508.1"/>
    <property type="molecule type" value="Genomic_DNA"/>
</dbReference>